<evidence type="ECO:0000313" key="3">
    <source>
        <dbReference type="Proteomes" id="UP000011116"/>
    </source>
</evidence>
<reference evidence="2" key="2">
    <citation type="submission" date="2020-10" db="EMBL/GenBank/DDBJ databases">
        <authorList>
            <person name="Scholz U."/>
            <person name="Mascher M."/>
            <person name="Fiebig A."/>
        </authorList>
    </citation>
    <scope>NUCLEOTIDE SEQUENCE [LARGE SCALE GENOMIC DNA]</scope>
    <source>
        <strain evidence="2">cv. Morex</strain>
    </source>
</reference>
<name>A0A8I6YJJ9_HORVV</name>
<sequence>MFLYFCPQVMIQLGLEEVPPRDVLKRWTRDARDILPPEFLRYQTDQGSLKYSSRRHNNLHLLCLEIFRLGDSNVDAYGLAMEHLTNLKTLLEPVAVVRDGMGLSDREMAGDSAGSTTAHKQHFGLRKQVQAASECSDSFGAPSKKRPAGRPTTSRDKAPYEQPTKRSRLCSICRGQRHKSTTCPQRGIFQRHRGSRLAAPGAA</sequence>
<dbReference type="EnsemblPlants" id="HORVU.MOREX.r3.5HG0507140.1">
    <property type="protein sequence ID" value="HORVU.MOREX.r3.5HG0507140.1"/>
    <property type="gene ID" value="HORVU.MOREX.r3.5HG0507140"/>
</dbReference>
<reference evidence="3" key="1">
    <citation type="journal article" date="2012" name="Nature">
        <title>A physical, genetic and functional sequence assembly of the barley genome.</title>
        <authorList>
            <consortium name="The International Barley Genome Sequencing Consortium"/>
            <person name="Mayer K.F."/>
            <person name="Waugh R."/>
            <person name="Brown J.W."/>
            <person name="Schulman A."/>
            <person name="Langridge P."/>
            <person name="Platzer M."/>
            <person name="Fincher G.B."/>
            <person name="Muehlbauer G.J."/>
            <person name="Sato K."/>
            <person name="Close T.J."/>
            <person name="Wise R.P."/>
            <person name="Stein N."/>
        </authorList>
    </citation>
    <scope>NUCLEOTIDE SEQUENCE [LARGE SCALE GENOMIC DNA]</scope>
    <source>
        <strain evidence="3">cv. Morex</strain>
    </source>
</reference>
<reference evidence="2" key="3">
    <citation type="submission" date="2022-01" db="UniProtKB">
        <authorList>
            <consortium name="EnsemblPlants"/>
        </authorList>
    </citation>
    <scope>IDENTIFICATION</scope>
    <source>
        <strain evidence="2">subsp. vulgare</strain>
    </source>
</reference>
<dbReference type="AlphaFoldDB" id="A0A8I6YJJ9"/>
<keyword evidence="3" id="KW-1185">Reference proteome</keyword>
<evidence type="ECO:0008006" key="4">
    <source>
        <dbReference type="Google" id="ProtNLM"/>
    </source>
</evidence>
<dbReference type="Proteomes" id="UP000011116">
    <property type="component" value="Chromosome 5H"/>
</dbReference>
<evidence type="ECO:0000313" key="2">
    <source>
        <dbReference type="EnsemblPlants" id="HORVU.MOREX.r3.5HG0507140.1"/>
    </source>
</evidence>
<dbReference type="Gramene" id="HORVU.MOREX.r2.5HG0421110.1">
    <property type="protein sequence ID" value="HORVU.MOREX.r2.5HG0421110.1"/>
    <property type="gene ID" value="HORVU.MOREX.r2.5HG0421110"/>
</dbReference>
<protein>
    <recommendedName>
        <fullName evidence="4">Protein FAR1-RELATED SEQUENCE</fullName>
    </recommendedName>
</protein>
<organism evidence="2 3">
    <name type="scientific">Hordeum vulgare subsp. vulgare</name>
    <name type="common">Domesticated barley</name>
    <dbReference type="NCBI Taxonomy" id="112509"/>
    <lineage>
        <taxon>Eukaryota</taxon>
        <taxon>Viridiplantae</taxon>
        <taxon>Streptophyta</taxon>
        <taxon>Embryophyta</taxon>
        <taxon>Tracheophyta</taxon>
        <taxon>Spermatophyta</taxon>
        <taxon>Magnoliopsida</taxon>
        <taxon>Liliopsida</taxon>
        <taxon>Poales</taxon>
        <taxon>Poaceae</taxon>
        <taxon>BOP clade</taxon>
        <taxon>Pooideae</taxon>
        <taxon>Triticodae</taxon>
        <taxon>Triticeae</taxon>
        <taxon>Hordeinae</taxon>
        <taxon>Hordeum</taxon>
    </lineage>
</organism>
<proteinExistence type="predicted"/>
<feature type="region of interest" description="Disordered" evidence="1">
    <location>
        <begin position="107"/>
        <end position="203"/>
    </location>
</feature>
<evidence type="ECO:0000256" key="1">
    <source>
        <dbReference type="SAM" id="MobiDB-lite"/>
    </source>
</evidence>
<dbReference type="Gramene" id="HORVU.MOREX.r3.5HG0507140.1">
    <property type="protein sequence ID" value="HORVU.MOREX.r3.5HG0507140.1"/>
    <property type="gene ID" value="HORVU.MOREX.r3.5HG0507140"/>
</dbReference>
<accession>A0A8I6YJJ9</accession>